<evidence type="ECO:0000256" key="3">
    <source>
        <dbReference type="ARBA" id="ARBA00022737"/>
    </source>
</evidence>
<feature type="compositionally biased region" description="Low complexity" evidence="7">
    <location>
        <begin position="805"/>
        <end position="824"/>
    </location>
</feature>
<feature type="region of interest" description="Disordered" evidence="7">
    <location>
        <begin position="649"/>
        <end position="680"/>
    </location>
</feature>
<feature type="compositionally biased region" description="Low complexity" evidence="7">
    <location>
        <begin position="588"/>
        <end position="628"/>
    </location>
</feature>
<keyword evidence="4" id="KW-0560">Oxidoreductase</keyword>
<proteinExistence type="inferred from homology"/>
<feature type="compositionally biased region" description="Low complexity" evidence="7">
    <location>
        <begin position="875"/>
        <end position="971"/>
    </location>
</feature>
<dbReference type="GO" id="GO:0005507">
    <property type="term" value="F:copper ion binding"/>
    <property type="evidence" value="ECO:0007669"/>
    <property type="project" value="InterPro"/>
</dbReference>
<feature type="compositionally biased region" description="Low complexity" evidence="7">
    <location>
        <begin position="183"/>
        <end position="218"/>
    </location>
</feature>
<comment type="caution">
    <text evidence="12">The sequence shown here is derived from an EMBL/GenBank/DDBJ whole genome shotgun (WGS) entry which is preliminary data.</text>
</comment>
<dbReference type="CDD" id="cd13880">
    <property type="entry name" value="CuRO_2_MaLCC_like"/>
    <property type="match status" value="1"/>
</dbReference>
<dbReference type="Pfam" id="PF07732">
    <property type="entry name" value="Cu-oxidase_3"/>
    <property type="match status" value="1"/>
</dbReference>
<feature type="compositionally biased region" description="Polar residues" evidence="7">
    <location>
        <begin position="842"/>
        <end position="874"/>
    </location>
</feature>
<evidence type="ECO:0000259" key="9">
    <source>
        <dbReference type="Pfam" id="PF00394"/>
    </source>
</evidence>
<organism evidence="12 13">
    <name type="scientific">Friedmanniomyces simplex</name>
    <dbReference type="NCBI Taxonomy" id="329884"/>
    <lineage>
        <taxon>Eukaryota</taxon>
        <taxon>Fungi</taxon>
        <taxon>Dikarya</taxon>
        <taxon>Ascomycota</taxon>
        <taxon>Pezizomycotina</taxon>
        <taxon>Dothideomycetes</taxon>
        <taxon>Dothideomycetidae</taxon>
        <taxon>Mycosphaerellales</taxon>
        <taxon>Teratosphaeriaceae</taxon>
        <taxon>Friedmanniomyces</taxon>
    </lineage>
</organism>
<feature type="compositionally biased region" description="Low complexity" evidence="7">
    <location>
        <begin position="772"/>
        <end position="798"/>
    </location>
</feature>
<feature type="region of interest" description="Disordered" evidence="7">
    <location>
        <begin position="343"/>
        <end position="628"/>
    </location>
</feature>
<protein>
    <recommendedName>
        <fullName evidence="14">Multicopper oxidase</fullName>
    </recommendedName>
</protein>
<feature type="compositionally biased region" description="Low complexity" evidence="7">
    <location>
        <begin position="316"/>
        <end position="331"/>
    </location>
</feature>
<dbReference type="InterPro" id="IPR001117">
    <property type="entry name" value="Cu-oxidase_2nd"/>
</dbReference>
<dbReference type="FunFam" id="2.60.40.420:FF:000038">
    <property type="entry name" value="Extracellular dihydrogeodin oxidase/laccase"/>
    <property type="match status" value="1"/>
</dbReference>
<name>A0A4U0XL12_9PEZI</name>
<feature type="domain" description="Plastocyanin-like" evidence="9">
    <location>
        <begin position="1140"/>
        <end position="1294"/>
    </location>
</feature>
<feature type="region of interest" description="Disordered" evidence="7">
    <location>
        <begin position="312"/>
        <end position="331"/>
    </location>
</feature>
<feature type="region of interest" description="Disordered" evidence="7">
    <location>
        <begin position="171"/>
        <end position="227"/>
    </location>
</feature>
<reference evidence="12 13" key="1">
    <citation type="submission" date="2017-03" db="EMBL/GenBank/DDBJ databases">
        <title>Genomes of endolithic fungi from Antarctica.</title>
        <authorList>
            <person name="Coleine C."/>
            <person name="Masonjones S."/>
            <person name="Stajich J.E."/>
        </authorList>
    </citation>
    <scope>NUCLEOTIDE SEQUENCE [LARGE SCALE GENOMIC DNA]</scope>
    <source>
        <strain evidence="12 13">CCFEE 5184</strain>
    </source>
</reference>
<feature type="compositionally biased region" description="Low complexity" evidence="7">
    <location>
        <begin position="710"/>
        <end position="765"/>
    </location>
</feature>
<evidence type="ECO:0000256" key="2">
    <source>
        <dbReference type="ARBA" id="ARBA00022723"/>
    </source>
</evidence>
<dbReference type="FunFam" id="2.60.40.420:FF:000021">
    <property type="entry name" value="Extracellular dihydrogeodin oxidase/laccase"/>
    <property type="match status" value="1"/>
</dbReference>
<feature type="compositionally biased region" description="Low complexity" evidence="7">
    <location>
        <begin position="60"/>
        <end position="96"/>
    </location>
</feature>
<evidence type="ECO:0000259" key="10">
    <source>
        <dbReference type="Pfam" id="PF07731"/>
    </source>
</evidence>
<feature type="compositionally biased region" description="Low complexity" evidence="7">
    <location>
        <begin position="463"/>
        <end position="486"/>
    </location>
</feature>
<evidence type="ECO:0000256" key="4">
    <source>
        <dbReference type="ARBA" id="ARBA00023002"/>
    </source>
</evidence>
<dbReference type="InterPro" id="IPR011706">
    <property type="entry name" value="Cu-oxidase_C"/>
</dbReference>
<dbReference type="STRING" id="329884.A0A4U0XL12"/>
<dbReference type="InterPro" id="IPR008972">
    <property type="entry name" value="Cupredoxin"/>
</dbReference>
<feature type="compositionally biased region" description="Low complexity" evidence="7">
    <location>
        <begin position="494"/>
        <end position="509"/>
    </location>
</feature>
<keyword evidence="5" id="KW-0186">Copper</keyword>
<dbReference type="Pfam" id="PF07731">
    <property type="entry name" value="Cu-oxidase_2"/>
    <property type="match status" value="1"/>
</dbReference>
<accession>A0A4U0XL12</accession>
<dbReference type="PANTHER" id="PTHR11709:SF502">
    <property type="entry name" value="MULTICOPPER OXIDASE"/>
    <property type="match status" value="1"/>
</dbReference>
<keyword evidence="2" id="KW-0479">Metal-binding</keyword>
<dbReference type="OrthoDB" id="2121828at2759"/>
<dbReference type="CDD" id="cd13901">
    <property type="entry name" value="CuRO_3_MaLCC_like"/>
    <property type="match status" value="1"/>
</dbReference>
<feature type="compositionally biased region" description="Low complexity" evidence="7">
    <location>
        <begin position="263"/>
        <end position="289"/>
    </location>
</feature>
<evidence type="ECO:0000256" key="8">
    <source>
        <dbReference type="SAM" id="SignalP"/>
    </source>
</evidence>
<feature type="compositionally biased region" description="Polar residues" evidence="7">
    <location>
        <begin position="700"/>
        <end position="709"/>
    </location>
</feature>
<feature type="chain" id="PRO_5020300753" description="Multicopper oxidase" evidence="8">
    <location>
        <begin position="20"/>
        <end position="1530"/>
    </location>
</feature>
<feature type="domain" description="Plastocyanin-like" evidence="11">
    <location>
        <begin position="1017"/>
        <end position="1132"/>
    </location>
</feature>
<gene>
    <name evidence="12" type="ORF">B0A55_05698</name>
</gene>
<evidence type="ECO:0000313" key="12">
    <source>
        <dbReference type="EMBL" id="TKA76063.1"/>
    </source>
</evidence>
<dbReference type="InterPro" id="IPR045087">
    <property type="entry name" value="Cu-oxidase_fam"/>
</dbReference>
<keyword evidence="8" id="KW-0732">Signal</keyword>
<evidence type="ECO:0000256" key="7">
    <source>
        <dbReference type="SAM" id="MobiDB-lite"/>
    </source>
</evidence>
<feature type="compositionally biased region" description="Low complexity" evidence="7">
    <location>
        <begin position="370"/>
        <end position="406"/>
    </location>
</feature>
<dbReference type="Pfam" id="PF00394">
    <property type="entry name" value="Cu-oxidase"/>
    <property type="match status" value="1"/>
</dbReference>
<evidence type="ECO:0008006" key="14">
    <source>
        <dbReference type="Google" id="ProtNLM"/>
    </source>
</evidence>
<evidence type="ECO:0000256" key="1">
    <source>
        <dbReference type="ARBA" id="ARBA00010609"/>
    </source>
</evidence>
<dbReference type="CDD" id="cd13854">
    <property type="entry name" value="CuRO_1_MaLCC_like"/>
    <property type="match status" value="1"/>
</dbReference>
<keyword evidence="3" id="KW-0677">Repeat</keyword>
<dbReference type="Gene3D" id="2.60.40.420">
    <property type="entry name" value="Cupredoxins - blue copper proteins"/>
    <property type="match status" value="3"/>
</dbReference>
<dbReference type="GO" id="GO:0016491">
    <property type="term" value="F:oxidoreductase activity"/>
    <property type="evidence" value="ECO:0007669"/>
    <property type="project" value="UniProtKB-KW"/>
</dbReference>
<comment type="similarity">
    <text evidence="1">Belongs to the multicopper oxidase family.</text>
</comment>
<dbReference type="InterPro" id="IPR011707">
    <property type="entry name" value="Cu-oxidase-like_N"/>
</dbReference>
<evidence type="ECO:0000256" key="5">
    <source>
        <dbReference type="ARBA" id="ARBA00023008"/>
    </source>
</evidence>
<feature type="signal peptide" evidence="8">
    <location>
        <begin position="1"/>
        <end position="19"/>
    </location>
</feature>
<dbReference type="Proteomes" id="UP000309340">
    <property type="component" value="Unassembled WGS sequence"/>
</dbReference>
<keyword evidence="6" id="KW-0325">Glycoprotein</keyword>
<feature type="compositionally biased region" description="Low complexity" evidence="7">
    <location>
        <begin position="419"/>
        <end position="455"/>
    </location>
</feature>
<evidence type="ECO:0000313" key="13">
    <source>
        <dbReference type="Proteomes" id="UP000309340"/>
    </source>
</evidence>
<evidence type="ECO:0000259" key="11">
    <source>
        <dbReference type="Pfam" id="PF07732"/>
    </source>
</evidence>
<feature type="domain" description="Plastocyanin-like" evidence="10">
    <location>
        <begin position="1366"/>
        <end position="1493"/>
    </location>
</feature>
<dbReference type="PANTHER" id="PTHR11709">
    <property type="entry name" value="MULTI-COPPER OXIDASE"/>
    <property type="match status" value="1"/>
</dbReference>
<feature type="region of interest" description="Disordered" evidence="7">
    <location>
        <begin position="42"/>
        <end position="96"/>
    </location>
</feature>
<feature type="region of interest" description="Disordered" evidence="7">
    <location>
        <begin position="842"/>
        <end position="971"/>
    </location>
</feature>
<keyword evidence="13" id="KW-1185">Reference proteome</keyword>
<dbReference type="SUPFAM" id="SSF49503">
    <property type="entry name" value="Cupredoxins"/>
    <property type="match status" value="3"/>
</dbReference>
<sequence>MRATLSALALLAGVAPTLAVPGWNGWGKPAANSRVGSWNGKDYGRGHGGPPGDYWGAHVPSEYSSTPEPSASSSGTEVSPVTGSVSSGLSPTGSSNSTVTLPYWSNSTASAGGYPGLTTIVTVTDVYTTYTTVCPYESEYTSGSSTATSTGQTTSTVTTSYQSTITITTSVPAAPTYGGSEGSSTPVSPASTSPAPTYGGSGASSTPVSPVDDSPAPSGYSSVGQHTGVQTSEILTYLTVTTTLGEGPSTLLPVPYGSYTPSGYESGPSASEGSPSSYESSPASPESSGVTTYTTVFVSDVVTTRTTVCPYEETHTTGGTTSTSTGTEQVTSTIKSTYQTTLTVTRTTSSSPVGPITITPTESSKPTPPVYGGSSSSSKPSPPHYGGSSSSPVSPVLESSSSSSSSTLQGPGHYGGGSSSSSVSTTEGSSSSSSSSPAGAQSGSSSSTSTTPQGPGSYGGGSTSSASLAGPTGGSSSSISGTPQGPGSYGGGSASSSASVSSSSSLAGPTDVSSSASSTPQGPGHYGGGSTSSSASVSSSSSLAGPTGGSSSTSSTPHGPGYYGGGSSATSSSTGGITVPHGPGQYSGNGSTSTAAYSGSVTSSSPVSAVTRTTSPSSSDSSYTTFTSTCTENGTTTLHTYSQPITTISSSGTASSGIPTNSANSSSPVSPVTGSTSTASSETSFTTYATTCTENGTTTLHTHSAPLTDSTTSSIASSGIPSYSANSSIPVYPTSYGTGSTSSSTVGPVGYSSSSHSGGYPTSNSNGTVSVGPTAIGPTSSSTGTGYTSTSRSTPSGPISYSANSTVSVGPTGTGSTLTSSSSQTSFTTYTTTCVENGTSTVHTHSAPVTSGNGTTTTCVENGTSTVHTHSAPITSNGTTSSSTVGPINTGSSGSISYSTNSTSSGPTAPVTSSSASTTSSASVSSSLSRSTASANSTSSASTTSSASLSSSLSSSASSSSSSTSTCKSKPTSVAQCVPCAGQPGSDPESYCGYTINDNPYGVLPQTCDTKEYFFEITNTTISPDGIERMGLVVNGQMPGPLIEANWGDTIVVHVTNSMQNNGSTIHWHGQRQNNTNEMDGVASITQCPIAPGDSMTYTFRADNYGFSWYHAHYAIQSYEGVFGPMLIHGPKSYEGDVEEQVVVLQDWSHVPVDEMYDASQSVGPTPEHGPRVMDTGLINGKNIWGNDGAANATGERWSMDVVAGQTYLLRLLNSAIQSTFIFSIDGHSLQVVATDFVPIVPWTTNTVALNPGQRYDVLVTFSETSDNYWLRADIQNECATTIAWDNVKGIIHYTDAAAGVPSSTAQTYTAGCYDESMSNLKPAFALDAGATQASPLVETVTIGANGGTPNLYKWSLNGATFQSEWDHPTLLSITENGTVPTYSGSLAIEVPNLGEWVYVVTQSPIPLPHPIHLHGHDFYVLAQGTGLYSSGVALNLANPTRRDTAMMPSNPAQGLGGYLVIAFYTDNPGVWLMHCHIGWHNAMGFALQIIENLAGIKDTVTDECTLQDTCKSYTAYAEQYDVVTDDSGV</sequence>
<feature type="region of interest" description="Disordered" evidence="7">
    <location>
        <begin position="263"/>
        <end position="290"/>
    </location>
</feature>
<feature type="region of interest" description="Disordered" evidence="7">
    <location>
        <begin position="700"/>
        <end position="824"/>
    </location>
</feature>
<feature type="compositionally biased region" description="Low complexity" evidence="7">
    <location>
        <begin position="531"/>
        <end position="560"/>
    </location>
</feature>
<dbReference type="EMBL" id="NAJQ01000174">
    <property type="protein sequence ID" value="TKA76063.1"/>
    <property type="molecule type" value="Genomic_DNA"/>
</dbReference>
<evidence type="ECO:0000256" key="6">
    <source>
        <dbReference type="ARBA" id="ARBA00023180"/>
    </source>
</evidence>